<evidence type="ECO:0000313" key="3">
    <source>
        <dbReference type="Proteomes" id="UP001157109"/>
    </source>
</evidence>
<dbReference type="Pfam" id="PF02811">
    <property type="entry name" value="PHP"/>
    <property type="match status" value="1"/>
</dbReference>
<dbReference type="InterPro" id="IPR052018">
    <property type="entry name" value="PHP_domain"/>
</dbReference>
<organism evidence="2 3">
    <name type="scientific">Arsenicicoccus piscis</name>
    <dbReference type="NCBI Taxonomy" id="673954"/>
    <lineage>
        <taxon>Bacteria</taxon>
        <taxon>Bacillati</taxon>
        <taxon>Actinomycetota</taxon>
        <taxon>Actinomycetes</taxon>
        <taxon>Micrococcales</taxon>
        <taxon>Intrasporangiaceae</taxon>
        <taxon>Arsenicicoccus</taxon>
    </lineage>
</organism>
<evidence type="ECO:0000259" key="1">
    <source>
        <dbReference type="SMART" id="SM00481"/>
    </source>
</evidence>
<dbReference type="InterPro" id="IPR004013">
    <property type="entry name" value="PHP_dom"/>
</dbReference>
<proteinExistence type="predicted"/>
<dbReference type="EMBL" id="BSUJ01000001">
    <property type="protein sequence ID" value="GMA18466.1"/>
    <property type="molecule type" value="Genomic_DNA"/>
</dbReference>
<protein>
    <submittedName>
        <fullName evidence="2">Metal-dependent phosphoesterase</fullName>
    </submittedName>
</protein>
<dbReference type="SMART" id="SM00481">
    <property type="entry name" value="POLIIIAc"/>
    <property type="match status" value="1"/>
</dbReference>
<feature type="domain" description="Polymerase/histidinol phosphatase N-terminal" evidence="1">
    <location>
        <begin position="13"/>
        <end position="78"/>
    </location>
</feature>
<sequence>MRAVPGYGGPMVIDLHTHSTASDGTQTPRELVREAADRGLSVLALTDHDSTAGWDEAAAEAAATGLTLVRGMELSCAHQGISIHLLSYLHDPDDPALLAEITHARRSRETRAQRIVELLSEDLPISYDDVLEQVADGATVGRPHIADALVASGAVGSRDEAFAQYLYTGSPYYARHYATDVVDAVRLVRAAGGVPVMAHPFAAKRGRVVPDSVVRAMTDAGLAGLEARHRDHDEQQTRHAMRLATALDLVTTGSSDYHGSGKVNRLAENTTHPEVLAVIEDQAGGVPVLRP</sequence>
<dbReference type="InterPro" id="IPR016195">
    <property type="entry name" value="Pol/histidinol_Pase-like"/>
</dbReference>
<dbReference type="Gene3D" id="3.20.20.140">
    <property type="entry name" value="Metal-dependent hydrolases"/>
    <property type="match status" value="1"/>
</dbReference>
<dbReference type="SUPFAM" id="SSF89550">
    <property type="entry name" value="PHP domain-like"/>
    <property type="match status" value="1"/>
</dbReference>
<dbReference type="CDD" id="cd07438">
    <property type="entry name" value="PHP_HisPPase_AMP"/>
    <property type="match status" value="1"/>
</dbReference>
<dbReference type="PANTHER" id="PTHR42924:SF3">
    <property type="entry name" value="POLYMERASE_HISTIDINOL PHOSPHATASE N-TERMINAL DOMAIN-CONTAINING PROTEIN"/>
    <property type="match status" value="1"/>
</dbReference>
<reference evidence="3" key="1">
    <citation type="journal article" date="2019" name="Int. J. Syst. Evol. Microbiol.">
        <title>The Global Catalogue of Microorganisms (GCM) 10K type strain sequencing project: providing services to taxonomists for standard genome sequencing and annotation.</title>
        <authorList>
            <consortium name="The Broad Institute Genomics Platform"/>
            <consortium name="The Broad Institute Genome Sequencing Center for Infectious Disease"/>
            <person name="Wu L."/>
            <person name="Ma J."/>
        </authorList>
    </citation>
    <scope>NUCLEOTIDE SEQUENCE [LARGE SCALE GENOMIC DNA]</scope>
    <source>
        <strain evidence="3">NBRC 105830</strain>
    </source>
</reference>
<evidence type="ECO:0000313" key="2">
    <source>
        <dbReference type="EMBL" id="GMA18466.1"/>
    </source>
</evidence>
<gene>
    <name evidence="2" type="ORF">GCM10025862_04870</name>
</gene>
<dbReference type="PANTHER" id="PTHR42924">
    <property type="entry name" value="EXONUCLEASE"/>
    <property type="match status" value="1"/>
</dbReference>
<accession>A0ABQ6HJ34</accession>
<keyword evidence="3" id="KW-1185">Reference proteome</keyword>
<dbReference type="Proteomes" id="UP001157109">
    <property type="component" value="Unassembled WGS sequence"/>
</dbReference>
<name>A0ABQ6HJ34_9MICO</name>
<dbReference type="InterPro" id="IPR003141">
    <property type="entry name" value="Pol/His_phosphatase_N"/>
</dbReference>
<comment type="caution">
    <text evidence="2">The sequence shown here is derived from an EMBL/GenBank/DDBJ whole genome shotgun (WGS) entry which is preliminary data.</text>
</comment>
<dbReference type="Gene3D" id="1.10.150.650">
    <property type="match status" value="1"/>
</dbReference>